<dbReference type="Proteomes" id="UP000026961">
    <property type="component" value="Chromosome 1"/>
</dbReference>
<proteinExistence type="predicted"/>
<accession>A0A0D9YFY2</accession>
<reference evidence="1" key="1">
    <citation type="submission" date="2013-08" db="EMBL/GenBank/DDBJ databases">
        <title>Oryza genome evolution.</title>
        <authorList>
            <person name="Wing R.A."/>
            <person name="Panaud O."/>
            <person name="Oliveira A.C."/>
        </authorList>
    </citation>
    <scope>NUCLEOTIDE SEQUENCE</scope>
</reference>
<evidence type="ECO:0000313" key="2">
    <source>
        <dbReference type="Proteomes" id="UP000026961"/>
    </source>
</evidence>
<sequence>MLHRRHSPPFIRLSMPVVLRHCSHPLLRYLQVPACAMLLWLHRSNAGDEVSCTRYQGGIRYVSRLWYVVPGTRRGHTFTK</sequence>
<reference evidence="1" key="2">
    <citation type="submission" date="2015-04" db="UniProtKB">
        <authorList>
            <consortium name="EnsemblPlants"/>
        </authorList>
    </citation>
    <scope>IDENTIFICATION</scope>
</reference>
<evidence type="ECO:0000313" key="1">
    <source>
        <dbReference type="EnsemblPlants" id="OGLUM01G37680.1"/>
    </source>
</evidence>
<dbReference type="HOGENOM" id="CLU_2593659_0_0_1"/>
<name>A0A0D9YFY2_9ORYZ</name>
<dbReference type="EnsemblPlants" id="OGLUM01G37680.1">
    <property type="protein sequence ID" value="OGLUM01G37680.1"/>
    <property type="gene ID" value="OGLUM01G37680"/>
</dbReference>
<protein>
    <submittedName>
        <fullName evidence="1">Uncharacterized protein</fullName>
    </submittedName>
</protein>
<keyword evidence="2" id="KW-1185">Reference proteome</keyword>
<reference evidence="1" key="3">
    <citation type="submission" date="2018-05" db="EMBL/GenBank/DDBJ databases">
        <title>OgluRS3 (Oryza glumaepatula Reference Sequence Version 3).</title>
        <authorList>
            <person name="Zhang J."/>
            <person name="Kudrna D."/>
            <person name="Lee S."/>
            <person name="Talag J."/>
            <person name="Welchert J."/>
            <person name="Wing R.A."/>
        </authorList>
    </citation>
    <scope>NUCLEOTIDE SEQUENCE [LARGE SCALE GENOMIC DNA]</scope>
</reference>
<dbReference type="Gramene" id="OGLUM01G37680.1">
    <property type="protein sequence ID" value="OGLUM01G37680.1"/>
    <property type="gene ID" value="OGLUM01G37680"/>
</dbReference>
<dbReference type="AlphaFoldDB" id="A0A0D9YFY2"/>
<organism evidence="1">
    <name type="scientific">Oryza glumipatula</name>
    <dbReference type="NCBI Taxonomy" id="40148"/>
    <lineage>
        <taxon>Eukaryota</taxon>
        <taxon>Viridiplantae</taxon>
        <taxon>Streptophyta</taxon>
        <taxon>Embryophyta</taxon>
        <taxon>Tracheophyta</taxon>
        <taxon>Spermatophyta</taxon>
        <taxon>Magnoliopsida</taxon>
        <taxon>Liliopsida</taxon>
        <taxon>Poales</taxon>
        <taxon>Poaceae</taxon>
        <taxon>BOP clade</taxon>
        <taxon>Oryzoideae</taxon>
        <taxon>Oryzeae</taxon>
        <taxon>Oryzinae</taxon>
        <taxon>Oryza</taxon>
    </lineage>
</organism>